<dbReference type="InterPro" id="IPR027417">
    <property type="entry name" value="P-loop_NTPase"/>
</dbReference>
<comment type="caution">
    <text evidence="1">The sequence shown here is derived from an EMBL/GenBank/DDBJ whole genome shotgun (WGS) entry which is preliminary data.</text>
</comment>
<proteinExistence type="predicted"/>
<dbReference type="Gene3D" id="3.40.50.300">
    <property type="entry name" value="P-loop containing nucleotide triphosphate hydrolases"/>
    <property type="match status" value="1"/>
</dbReference>
<dbReference type="Proteomes" id="UP000226431">
    <property type="component" value="Unassembled WGS sequence"/>
</dbReference>
<dbReference type="OrthoDB" id="5099051at2759"/>
<reference evidence="1 2" key="1">
    <citation type="submission" date="2017-06" db="EMBL/GenBank/DDBJ databases">
        <title>Ant-infecting Ophiocordyceps genomes reveal a high diversity of potential behavioral manipulation genes and a possible major role for enterotoxins.</title>
        <authorList>
            <person name="De Bekker C."/>
            <person name="Evans H.C."/>
            <person name="Brachmann A."/>
            <person name="Hughes D.P."/>
        </authorList>
    </citation>
    <scope>NUCLEOTIDE SEQUENCE [LARGE SCALE GENOMIC DNA]</scope>
    <source>
        <strain evidence="1 2">Map16</strain>
    </source>
</reference>
<protein>
    <submittedName>
        <fullName evidence="1">Uncharacterized protein</fullName>
    </submittedName>
</protein>
<organism evidence="1 2">
    <name type="scientific">Ophiocordyceps camponoti-rufipedis</name>
    <dbReference type="NCBI Taxonomy" id="2004952"/>
    <lineage>
        <taxon>Eukaryota</taxon>
        <taxon>Fungi</taxon>
        <taxon>Dikarya</taxon>
        <taxon>Ascomycota</taxon>
        <taxon>Pezizomycotina</taxon>
        <taxon>Sordariomycetes</taxon>
        <taxon>Hypocreomycetidae</taxon>
        <taxon>Hypocreales</taxon>
        <taxon>Ophiocordycipitaceae</taxon>
        <taxon>Ophiocordyceps</taxon>
    </lineage>
</organism>
<dbReference type="AlphaFoldDB" id="A0A2C5XGK1"/>
<dbReference type="SUPFAM" id="SSF52540">
    <property type="entry name" value="P-loop containing nucleoside triphosphate hydrolases"/>
    <property type="match status" value="1"/>
</dbReference>
<evidence type="ECO:0000313" key="2">
    <source>
        <dbReference type="Proteomes" id="UP000226431"/>
    </source>
</evidence>
<evidence type="ECO:0000313" key="1">
    <source>
        <dbReference type="EMBL" id="PHH71649.1"/>
    </source>
</evidence>
<name>A0A2C5XGK1_9HYPO</name>
<dbReference type="EMBL" id="NJES01000489">
    <property type="protein sequence ID" value="PHH71649.1"/>
    <property type="molecule type" value="Genomic_DNA"/>
</dbReference>
<dbReference type="STRING" id="2004952.A0A2C5XGK1"/>
<keyword evidence="2" id="KW-1185">Reference proteome</keyword>
<accession>A0A2C5XGK1</accession>
<sequence>MDAKEASLEDALEQRALALMRTAATPKQNANIQYGSNACLLHVNGRPLSSYAFDTIRRVGNGLDPGLHTTISFHSGSLIVPTVEVNVYLRNHNARTFIFGITLPLARLSEAPTITVVDTSDDKAMQDIFTFAAANTGALRGATRPKTFIDEFEGAEGSVCEQVRIGVSELVRVTLVIPREAALFAKNRLFFDDLTKQDPDMARLAEAVIESISEDSHAQLWISAYIGCPAERNIREIWESLSAIVATDHPFQPYLKGTRTGINDLSYGDINLVDIPMPSKPHPPVAMFINDEHRTVALLAGAAEETAFLEHLGQEAYQTIFPAVYLPDADALWKPDPKDMENFGMVADGSPRQLWVLLDPGTSAELLPDVGENVSLYPQVSIGSRSFPDHMPIPRNKIEDYARDLVTKLLKFRADGDQKRDKLSHEIAELGDDTPEDQMARRKARRDAEPMRTYMHSAAIYISGLLPPLADHEKAKLLAEGIPDEEDRLRFAMARVLAKHFQLRPDETAESQRHRIIEWMSRKGIRPPVEDVKDGETPFSGKRVPLPPGMPSGYAFFLVKVPRSPNWHPAFKAPPALVDIKYVEISPSLPHFVKNGLTDNPSTPTKVWWQPRDATTSEECRAVELLNTSPKRSEATLAWWSWLSSMQHYNGPRLDIFRRFPGLPQLRDADTTSLDNRYALVSWEFSKGGCVFLIGPPGAGKSTFCLQVLAAVIEEPAGDGWIVDEDEIARLEKKYSQTKFQVSIRYTTARDYSSDDMLKAERRIVLSMEDSSVVVTSQDRDAVKELQRLRHNHG</sequence>
<gene>
    <name evidence="1" type="ORF">CDD80_5084</name>
</gene>